<evidence type="ECO:0000256" key="8">
    <source>
        <dbReference type="PROSITE-ProRule" id="PRU00433"/>
    </source>
</evidence>
<comment type="subcellular location">
    <subcellularLocation>
        <location evidence="1">Periplasm</location>
    </subcellularLocation>
</comment>
<name>A0ABZ2K1X8_9BACT</name>
<gene>
    <name evidence="11" type="ORF">LZC95_37180</name>
</gene>
<keyword evidence="5" id="KW-0574">Periplasm</keyword>
<evidence type="ECO:0000256" key="3">
    <source>
        <dbReference type="ARBA" id="ARBA00022723"/>
    </source>
</evidence>
<dbReference type="InterPro" id="IPR051395">
    <property type="entry name" value="Cytochrome_c_Peroxidase/MauG"/>
</dbReference>
<feature type="domain" description="Cytochrome c" evidence="10">
    <location>
        <begin position="222"/>
        <end position="374"/>
    </location>
</feature>
<dbReference type="InterPro" id="IPR026259">
    <property type="entry name" value="MauG/Cytc_peroxidase"/>
</dbReference>
<evidence type="ECO:0000313" key="12">
    <source>
        <dbReference type="Proteomes" id="UP001379533"/>
    </source>
</evidence>
<dbReference type="Pfam" id="PF03150">
    <property type="entry name" value="CCP_MauG"/>
    <property type="match status" value="1"/>
</dbReference>
<evidence type="ECO:0000256" key="1">
    <source>
        <dbReference type="ARBA" id="ARBA00004418"/>
    </source>
</evidence>
<evidence type="ECO:0000259" key="10">
    <source>
        <dbReference type="PROSITE" id="PS51007"/>
    </source>
</evidence>
<evidence type="ECO:0000256" key="4">
    <source>
        <dbReference type="ARBA" id="ARBA00022729"/>
    </source>
</evidence>
<dbReference type="InterPro" id="IPR009056">
    <property type="entry name" value="Cyt_c-like_dom"/>
</dbReference>
<dbReference type="Proteomes" id="UP001379533">
    <property type="component" value="Chromosome"/>
</dbReference>
<dbReference type="PROSITE" id="PS51007">
    <property type="entry name" value="CYTC"/>
    <property type="match status" value="1"/>
</dbReference>
<dbReference type="InterPro" id="IPR036909">
    <property type="entry name" value="Cyt_c-like_dom_sf"/>
</dbReference>
<dbReference type="EMBL" id="CP089982">
    <property type="protein sequence ID" value="WXA92074.1"/>
    <property type="molecule type" value="Genomic_DNA"/>
</dbReference>
<keyword evidence="2 8" id="KW-0349">Heme</keyword>
<evidence type="ECO:0000313" key="11">
    <source>
        <dbReference type="EMBL" id="WXA92074.1"/>
    </source>
</evidence>
<keyword evidence="4 9" id="KW-0732">Signal</keyword>
<evidence type="ECO:0000256" key="7">
    <source>
        <dbReference type="ARBA" id="ARBA00023004"/>
    </source>
</evidence>
<dbReference type="Gene3D" id="1.10.760.10">
    <property type="entry name" value="Cytochrome c-like domain"/>
    <property type="match status" value="2"/>
</dbReference>
<dbReference type="RefSeq" id="WP_394842694.1">
    <property type="nucleotide sequence ID" value="NZ_CP089982.1"/>
</dbReference>
<sequence length="394" mass="43019">MKRALPALPALATAFAASAVAWLGCGGSSSSPSDSKPKEYEWKLPQGFPVPKVPEDNPMSQDKVDLGRHLFYDTRLSGNGTYSCSSCHVQEKAFTDGRRRALGSTNETHPRGSMSLTNVAYATTLAWANDLLTSLEKQTMVPMFGETPVELGLAGQEAQMLERLRAEPYYPAAFARAFPGDPEPFTTQRVVQAISAFERTMISGQSPYDRFAFQGDKNAISESAKRGRDLFFSETLECFHCHGNFNFSDSISHSGSAFTETMFHNTGLYNIDGKGAFPPDNVGLMEISHKDSDMGRFKAPTLRNIAVTAPYMHDGSVSTLEEALDHYAAAGRTITTGPYAGNGSKSPLKSDLVVGFVITAEQKADVIHFLESLTDTEFLHDPRFSNPWTAGERP</sequence>
<dbReference type="InterPro" id="IPR023929">
    <property type="entry name" value="MbnH-like"/>
</dbReference>
<dbReference type="PANTHER" id="PTHR30600">
    <property type="entry name" value="CYTOCHROME C PEROXIDASE-RELATED"/>
    <property type="match status" value="1"/>
</dbReference>
<keyword evidence="6" id="KW-0560">Oxidoreductase</keyword>
<feature type="chain" id="PRO_5045545735" evidence="9">
    <location>
        <begin position="20"/>
        <end position="394"/>
    </location>
</feature>
<proteinExistence type="predicted"/>
<reference evidence="11 12" key="1">
    <citation type="submission" date="2021-12" db="EMBL/GenBank/DDBJ databases">
        <title>Discovery of the Pendulisporaceae a myxobacterial family with distinct sporulation behavior and unique specialized metabolism.</title>
        <authorList>
            <person name="Garcia R."/>
            <person name="Popoff A."/>
            <person name="Bader C.D."/>
            <person name="Loehr J."/>
            <person name="Walesch S."/>
            <person name="Walt C."/>
            <person name="Boldt J."/>
            <person name="Bunk B."/>
            <person name="Haeckl F.J.F.P.J."/>
            <person name="Gunesch A.P."/>
            <person name="Birkelbach J."/>
            <person name="Nuebel U."/>
            <person name="Pietschmann T."/>
            <person name="Bach T."/>
            <person name="Mueller R."/>
        </authorList>
    </citation>
    <scope>NUCLEOTIDE SEQUENCE [LARGE SCALE GENOMIC DNA]</scope>
    <source>
        <strain evidence="11 12">MSr12523</strain>
    </source>
</reference>
<keyword evidence="3 8" id="KW-0479">Metal-binding</keyword>
<dbReference type="PROSITE" id="PS51257">
    <property type="entry name" value="PROKAR_LIPOPROTEIN"/>
    <property type="match status" value="1"/>
</dbReference>
<organism evidence="11 12">
    <name type="scientific">Pendulispora brunnea</name>
    <dbReference type="NCBI Taxonomy" id="2905690"/>
    <lineage>
        <taxon>Bacteria</taxon>
        <taxon>Pseudomonadati</taxon>
        <taxon>Myxococcota</taxon>
        <taxon>Myxococcia</taxon>
        <taxon>Myxococcales</taxon>
        <taxon>Sorangiineae</taxon>
        <taxon>Pendulisporaceae</taxon>
        <taxon>Pendulispora</taxon>
    </lineage>
</organism>
<dbReference type="InterPro" id="IPR004852">
    <property type="entry name" value="Di-haem_cyt_c_peroxidsae"/>
</dbReference>
<evidence type="ECO:0000256" key="9">
    <source>
        <dbReference type="SAM" id="SignalP"/>
    </source>
</evidence>
<evidence type="ECO:0000256" key="2">
    <source>
        <dbReference type="ARBA" id="ARBA00022617"/>
    </source>
</evidence>
<feature type="signal peptide" evidence="9">
    <location>
        <begin position="1"/>
        <end position="19"/>
    </location>
</feature>
<keyword evidence="12" id="KW-1185">Reference proteome</keyword>
<dbReference type="PANTHER" id="PTHR30600:SF14">
    <property type="entry name" value="CYTOCHROME C PEROXIDASE"/>
    <property type="match status" value="1"/>
</dbReference>
<accession>A0ABZ2K1X8</accession>
<evidence type="ECO:0000256" key="6">
    <source>
        <dbReference type="ARBA" id="ARBA00023002"/>
    </source>
</evidence>
<dbReference type="PIRSF" id="PIRSF000294">
    <property type="entry name" value="Cytochrome-c_peroxidase"/>
    <property type="match status" value="1"/>
</dbReference>
<dbReference type="SUPFAM" id="SSF46626">
    <property type="entry name" value="Cytochrome c"/>
    <property type="match status" value="2"/>
</dbReference>
<dbReference type="NCBIfam" id="TIGR04039">
    <property type="entry name" value="MXAN_0977_Heme2"/>
    <property type="match status" value="1"/>
</dbReference>
<evidence type="ECO:0000256" key="5">
    <source>
        <dbReference type="ARBA" id="ARBA00022764"/>
    </source>
</evidence>
<keyword evidence="7 8" id="KW-0408">Iron</keyword>
<protein>
    <submittedName>
        <fullName evidence="11">Di-heme enzyme</fullName>
    </submittedName>
</protein>